<gene>
    <name evidence="1" type="ORF">HPLM_LOCUS457</name>
</gene>
<dbReference type="WBParaSite" id="HPLM_0000045601-mRNA-1">
    <property type="protein sequence ID" value="HPLM_0000045601-mRNA-1"/>
    <property type="gene ID" value="HPLM_0000045601"/>
</dbReference>
<evidence type="ECO:0000313" key="3">
    <source>
        <dbReference type="WBParaSite" id="HPLM_0000045601-mRNA-1"/>
    </source>
</evidence>
<accession>A0A0N4VT39</accession>
<dbReference type="EMBL" id="UZAF01000319">
    <property type="protein sequence ID" value="VDO05450.1"/>
    <property type="molecule type" value="Genomic_DNA"/>
</dbReference>
<reference evidence="1 2" key="2">
    <citation type="submission" date="2018-11" db="EMBL/GenBank/DDBJ databases">
        <authorList>
            <consortium name="Pathogen Informatics"/>
        </authorList>
    </citation>
    <scope>NUCLEOTIDE SEQUENCE [LARGE SCALE GENOMIC DNA]</scope>
    <source>
        <strain evidence="1 2">MHpl1</strain>
    </source>
</reference>
<evidence type="ECO:0000313" key="2">
    <source>
        <dbReference type="Proteomes" id="UP000268014"/>
    </source>
</evidence>
<dbReference type="Proteomes" id="UP000268014">
    <property type="component" value="Unassembled WGS sequence"/>
</dbReference>
<evidence type="ECO:0000313" key="1">
    <source>
        <dbReference type="EMBL" id="VDO05450.1"/>
    </source>
</evidence>
<protein>
    <submittedName>
        <fullName evidence="3">RNA pseudouridine synthase</fullName>
    </submittedName>
</protein>
<reference evidence="3" key="1">
    <citation type="submission" date="2017-02" db="UniProtKB">
        <authorList>
            <consortium name="WormBaseParasite"/>
        </authorList>
    </citation>
    <scope>IDENTIFICATION</scope>
</reference>
<keyword evidence="2" id="KW-1185">Reference proteome</keyword>
<dbReference type="AlphaFoldDB" id="A0A0N4VT39"/>
<sequence length="63" mass="7140">MAVRLVSREAIMLVEKPNDCRTGEFLFLASMPFCPSPSVNLQKSTPWENWLAKTFQLSIAAMH</sequence>
<name>A0A0N4VT39_HAEPC</name>
<organism evidence="3">
    <name type="scientific">Haemonchus placei</name>
    <name type="common">Barber's pole worm</name>
    <dbReference type="NCBI Taxonomy" id="6290"/>
    <lineage>
        <taxon>Eukaryota</taxon>
        <taxon>Metazoa</taxon>
        <taxon>Ecdysozoa</taxon>
        <taxon>Nematoda</taxon>
        <taxon>Chromadorea</taxon>
        <taxon>Rhabditida</taxon>
        <taxon>Rhabditina</taxon>
        <taxon>Rhabditomorpha</taxon>
        <taxon>Strongyloidea</taxon>
        <taxon>Trichostrongylidae</taxon>
        <taxon>Haemonchus</taxon>
    </lineage>
</organism>
<proteinExistence type="predicted"/>